<evidence type="ECO:0000313" key="3">
    <source>
        <dbReference type="Proteomes" id="UP001139488"/>
    </source>
</evidence>
<feature type="transmembrane region" description="Helical" evidence="1">
    <location>
        <begin position="7"/>
        <end position="27"/>
    </location>
</feature>
<keyword evidence="3" id="KW-1185">Reference proteome</keyword>
<comment type="caution">
    <text evidence="2">The sequence shown here is derived from an EMBL/GenBank/DDBJ whole genome shotgun (WGS) entry which is preliminary data.</text>
</comment>
<keyword evidence="1" id="KW-0472">Membrane</keyword>
<evidence type="ECO:0000256" key="1">
    <source>
        <dbReference type="SAM" id="Phobius"/>
    </source>
</evidence>
<proteinExistence type="predicted"/>
<gene>
    <name evidence="2" type="ORF">LNL84_00005</name>
</gene>
<feature type="transmembrane region" description="Helical" evidence="1">
    <location>
        <begin position="47"/>
        <end position="64"/>
    </location>
</feature>
<reference evidence="2" key="1">
    <citation type="submission" date="2021-11" db="EMBL/GenBank/DDBJ databases">
        <title>Vibrio ZSDE26 sp. nov. and Vibrio ZSDZ34 sp. nov., isolated from coastal seawater in Qingdao.</title>
        <authorList>
            <person name="Zhang P."/>
        </authorList>
    </citation>
    <scope>NUCLEOTIDE SEQUENCE</scope>
    <source>
        <strain evidence="2">ZSDZ34</strain>
    </source>
</reference>
<organism evidence="2 3">
    <name type="scientific">Vibrio gelatinilyticus</name>
    <dbReference type="NCBI Taxonomy" id="2893468"/>
    <lineage>
        <taxon>Bacteria</taxon>
        <taxon>Pseudomonadati</taxon>
        <taxon>Pseudomonadota</taxon>
        <taxon>Gammaproteobacteria</taxon>
        <taxon>Vibrionales</taxon>
        <taxon>Vibrionaceae</taxon>
        <taxon>Vibrio</taxon>
    </lineage>
</organism>
<keyword evidence="1" id="KW-1133">Transmembrane helix</keyword>
<protein>
    <submittedName>
        <fullName evidence="2">Uncharacterized protein</fullName>
    </submittedName>
</protein>
<sequence length="171" mass="18836">MIKSLLAIIYISVLLVGYQLWVAPGVVDNVGYSFLGFTLESSDGVKFFAHVAIVATLIMLGLKGKEMLLDIPSSIRTNPVLIASTNERLHEVTGSDSDCVTSVSVKGFIFPEVNTGRWISMGMHSSPVEIAVSRKAYYFAIISAPFFVLWRSKFELLLPVICSLVLWETCI</sequence>
<accession>A0A9X1W667</accession>
<dbReference type="Proteomes" id="UP001139488">
    <property type="component" value="Unassembled WGS sequence"/>
</dbReference>
<dbReference type="EMBL" id="JAJNNZ010000001">
    <property type="protein sequence ID" value="MCJ2375212.1"/>
    <property type="molecule type" value="Genomic_DNA"/>
</dbReference>
<evidence type="ECO:0000313" key="2">
    <source>
        <dbReference type="EMBL" id="MCJ2375212.1"/>
    </source>
</evidence>
<name>A0A9X1W667_9VIBR</name>
<dbReference type="AlphaFoldDB" id="A0A9X1W667"/>
<keyword evidence="1" id="KW-0812">Transmembrane</keyword>
<dbReference type="RefSeq" id="WP_244354850.1">
    <property type="nucleotide sequence ID" value="NZ_JAJNNZ010000001.1"/>
</dbReference>